<dbReference type="InterPro" id="IPR029752">
    <property type="entry name" value="D-isomer_DH_CS1"/>
</dbReference>
<reference evidence="8 9" key="5">
    <citation type="journal article" date="2007" name="Extremophiles">
        <title>Intragenomic diversity of the V1 regions of 16S rRNA genes in high-alkaline protease-producing Bacillus clausii spp.</title>
        <authorList>
            <person name="Kageyama Y."/>
            <person name="Takaki Y."/>
            <person name="Shimamura S."/>
            <person name="Nishi S."/>
            <person name="Nogi Y."/>
            <person name="Uchimura K."/>
            <person name="Kobayashi T."/>
            <person name="Hitomi J."/>
            <person name="Ozaki K."/>
            <person name="Kawai S."/>
            <person name="Ito S."/>
            <person name="Horikoshi K."/>
        </authorList>
    </citation>
    <scope>NUCLEOTIDE SEQUENCE [LARGE SCALE GENOMIC DNA]</scope>
    <source>
        <strain evidence="8 9">KSM-K16</strain>
    </source>
</reference>
<dbReference type="PROSITE" id="PS00671">
    <property type="entry name" value="D_2_HYDROXYACID_DH_3"/>
    <property type="match status" value="1"/>
</dbReference>
<accession>Q5WLJ2</accession>
<evidence type="ECO:0000259" key="7">
    <source>
        <dbReference type="Pfam" id="PF02826"/>
    </source>
</evidence>
<dbReference type="Gene3D" id="3.40.50.720">
    <property type="entry name" value="NAD(P)-binding Rossmann-like Domain"/>
    <property type="match status" value="2"/>
</dbReference>
<dbReference type="KEGG" id="bcl:ABC0220"/>
<organism evidence="8 9">
    <name type="scientific">Shouchella clausii (strain KSM-K16)</name>
    <name type="common">Alkalihalobacillus clausii</name>
    <dbReference type="NCBI Taxonomy" id="66692"/>
    <lineage>
        <taxon>Bacteria</taxon>
        <taxon>Bacillati</taxon>
        <taxon>Bacillota</taxon>
        <taxon>Bacilli</taxon>
        <taxon>Bacillales</taxon>
        <taxon>Bacillaceae</taxon>
        <taxon>Shouchella</taxon>
    </lineage>
</organism>
<reference evidence="9" key="4">
    <citation type="submission" date="2003-10" db="EMBL/GenBank/DDBJ databases">
        <title>The complete genome sequence of the alkaliphilic Bacillus clausii KSM-K16.</title>
        <authorList>
            <person name="Takaki Y."/>
            <person name="Kageyama Y."/>
            <person name="Shimamura S."/>
            <person name="Suzuki H."/>
            <person name="Nishi S."/>
            <person name="Hatada Y."/>
            <person name="Kawai S."/>
            <person name="Ito S."/>
            <person name="Horikoshi K."/>
        </authorList>
    </citation>
    <scope>NUCLEOTIDE SEQUENCE [LARGE SCALE GENOMIC DNA]</scope>
    <source>
        <strain evidence="9">KSM-K16</strain>
    </source>
</reference>
<feature type="domain" description="D-isomer specific 2-hydroxyacid dehydrogenase catalytic" evidence="6">
    <location>
        <begin position="19"/>
        <end position="312"/>
    </location>
</feature>
<dbReference type="InterPro" id="IPR036291">
    <property type="entry name" value="NAD(P)-bd_dom_sf"/>
</dbReference>
<dbReference type="InterPro" id="IPR050857">
    <property type="entry name" value="D-2-hydroxyacid_DH"/>
</dbReference>
<evidence type="ECO:0000256" key="3">
    <source>
        <dbReference type="ARBA" id="ARBA00023002"/>
    </source>
</evidence>
<dbReference type="Pfam" id="PF00389">
    <property type="entry name" value="2-Hacid_dh"/>
    <property type="match status" value="1"/>
</dbReference>
<dbReference type="HOGENOM" id="CLU_019796_1_3_9"/>
<dbReference type="GO" id="GO:0004617">
    <property type="term" value="F:phosphoglycerate dehydrogenase activity"/>
    <property type="evidence" value="ECO:0007669"/>
    <property type="project" value="UniProtKB-EC"/>
</dbReference>
<dbReference type="AlphaFoldDB" id="Q5WLJ2"/>
<keyword evidence="9" id="KW-1185">Reference proteome</keyword>
<dbReference type="STRING" id="66692.ABC0220"/>
<dbReference type="PANTHER" id="PTHR42789">
    <property type="entry name" value="D-ISOMER SPECIFIC 2-HYDROXYACID DEHYDROGENASE FAMILY PROTEIN (AFU_ORTHOLOGUE AFUA_6G10090)"/>
    <property type="match status" value="1"/>
</dbReference>
<keyword evidence="4" id="KW-0520">NAD</keyword>
<evidence type="ECO:0000256" key="5">
    <source>
        <dbReference type="RuleBase" id="RU003719"/>
    </source>
</evidence>
<keyword evidence="3 5" id="KW-0560">Oxidoreductase</keyword>
<dbReference type="Pfam" id="PF02826">
    <property type="entry name" value="2-Hacid_dh_C"/>
    <property type="match status" value="1"/>
</dbReference>
<dbReference type="RefSeq" id="WP_011245083.1">
    <property type="nucleotide sequence ID" value="NC_006582.1"/>
</dbReference>
<feature type="domain" description="D-isomer specific 2-hydroxyacid dehydrogenase NAD-binding" evidence="7">
    <location>
        <begin position="109"/>
        <end position="281"/>
    </location>
</feature>
<evidence type="ECO:0000313" key="9">
    <source>
        <dbReference type="Proteomes" id="UP000001168"/>
    </source>
</evidence>
<dbReference type="EC" id="1.1.1.95" evidence="8"/>
<dbReference type="PROSITE" id="PS00065">
    <property type="entry name" value="D_2_HYDROXYACID_DH_1"/>
    <property type="match status" value="1"/>
</dbReference>
<protein>
    <submittedName>
        <fullName evidence="8">D-3-phosphoglycerate dehydrogenase</fullName>
        <ecNumber evidence="8">1.1.1.95</ecNumber>
    </submittedName>
</protein>
<evidence type="ECO:0000256" key="1">
    <source>
        <dbReference type="ARBA" id="ARBA00005854"/>
    </source>
</evidence>
<dbReference type="GO" id="GO:0008652">
    <property type="term" value="P:amino acid biosynthetic process"/>
    <property type="evidence" value="ECO:0007669"/>
    <property type="project" value="UniProtKB-KW"/>
</dbReference>
<comment type="similarity">
    <text evidence="1 5">Belongs to the D-isomer specific 2-hydroxyacid dehydrogenase family.</text>
</comment>
<dbReference type="OrthoDB" id="9805416at2"/>
<dbReference type="PROSITE" id="PS00670">
    <property type="entry name" value="D_2_HYDROXYACID_DH_2"/>
    <property type="match status" value="1"/>
</dbReference>
<name>Q5WLJ2_SHOC1</name>
<dbReference type="InterPro" id="IPR006140">
    <property type="entry name" value="D-isomer_DH_NAD-bd"/>
</dbReference>
<gene>
    <name evidence="8" type="ordered locus">ABC0220</name>
</gene>
<evidence type="ECO:0000313" key="8">
    <source>
        <dbReference type="EMBL" id="BAD62763.1"/>
    </source>
</evidence>
<evidence type="ECO:0000256" key="2">
    <source>
        <dbReference type="ARBA" id="ARBA00022605"/>
    </source>
</evidence>
<dbReference type="SUPFAM" id="SSF51735">
    <property type="entry name" value="NAD(P)-binding Rossmann-fold domains"/>
    <property type="match status" value="1"/>
</dbReference>
<dbReference type="SUPFAM" id="SSF52283">
    <property type="entry name" value="Formate/glycerate dehydrogenase catalytic domain-like"/>
    <property type="match status" value="1"/>
</dbReference>
<dbReference type="GO" id="GO:0051287">
    <property type="term" value="F:NAD binding"/>
    <property type="evidence" value="ECO:0007669"/>
    <property type="project" value="InterPro"/>
</dbReference>
<reference evidence="8 9" key="3">
    <citation type="journal article" date="1997" name="Protein Eng.">
        <title>High-resolution crystal structure of M-protease: phylogeny aided analysis of the high-alkaline adaptation mechanism.</title>
        <authorList>
            <person name="Shirai T."/>
            <person name="Suzuki A."/>
            <person name="Yamane T."/>
            <person name="Ashida T."/>
            <person name="Kobayashi T."/>
            <person name="Ito S."/>
        </authorList>
    </citation>
    <scope>NUCLEOTIDE SEQUENCE [LARGE SCALE GENOMIC DNA]</scope>
    <source>
        <strain evidence="8 9">KSM-K16</strain>
    </source>
</reference>
<keyword evidence="2" id="KW-0028">Amino-acid biosynthesis</keyword>
<dbReference type="CDD" id="cd12172">
    <property type="entry name" value="PGDH_like_2"/>
    <property type="match status" value="1"/>
</dbReference>
<dbReference type="PANTHER" id="PTHR42789:SF1">
    <property type="entry name" value="D-ISOMER SPECIFIC 2-HYDROXYACID DEHYDROGENASE FAMILY PROTEIN (AFU_ORTHOLOGUE AFUA_6G10090)"/>
    <property type="match status" value="1"/>
</dbReference>
<proteinExistence type="inferred from homology"/>
<dbReference type="InterPro" id="IPR029753">
    <property type="entry name" value="D-isomer_DH_CS"/>
</dbReference>
<dbReference type="InterPro" id="IPR006139">
    <property type="entry name" value="D-isomer_2_OHA_DH_cat_dom"/>
</dbReference>
<reference evidence="8 9" key="2">
    <citation type="journal article" date="1995" name="Appl. Microbiol. Biotechnol.">
        <title>Purification and properties of an alkaline protease from alkalophilic Bacillus sp. KSM-K16.</title>
        <authorList>
            <person name="Kobayashi T."/>
            <person name="Hakamada Y."/>
            <person name="Adachi S."/>
            <person name="Hitomi J."/>
            <person name="Yoshimatsu T."/>
            <person name="Koike K."/>
            <person name="Kawai S."/>
            <person name="Ito S."/>
        </authorList>
    </citation>
    <scope>NUCLEOTIDE SEQUENCE [LARGE SCALE GENOMIC DNA]</scope>
    <source>
        <strain evidence="8 9">KSM-K16</strain>
    </source>
</reference>
<evidence type="ECO:0000256" key="4">
    <source>
        <dbReference type="ARBA" id="ARBA00023027"/>
    </source>
</evidence>
<sequence length="316" mass="34055">MKVICTSPSFAKHSNEPIIRLQQEGIELVRVPPDISQSAFVLEARGAQAAIVAFNEIHDAVLAQLPDLKIIAKHGVGVDNIDVDAAKKHGVTVTNVPNANKHAVADFAFSLLLSLARQIPTGNEKTKKGKWPSLFGADVYQQTLGIIGLGAIGKEVARRASGFSMTVLAYDPYIDRTYARKNGIEAVSLDALLQQSDFVTIHIPLLPETRHLIGERELQLMKKSAYLVNASRGGIVDETALYEALQTQQLAGAALDVFEEEPLHMSPLFSLDSFIAMPHVAGYTPGAINTLSHTCVDQIIAVLKGKGDLIHVVSGP</sequence>
<reference evidence="8 9" key="1">
    <citation type="journal article" date="1994" name="J. Ferment. Bioeng.">
        <title>Molecular cloning and nucleotide sequence of the gene for an alkaline protease from the alkalophilic Bacillus sp. KSM-K16.</title>
        <authorList>
            <person name="Hakamada Y."/>
            <person name="Kobayashi T."/>
            <person name="Hitomi J."/>
            <person name="Kawai S."/>
            <person name="Ito S."/>
        </authorList>
    </citation>
    <scope>NUCLEOTIDE SEQUENCE [LARGE SCALE GENOMIC DNA]</scope>
    <source>
        <strain evidence="8 9">KSM-K16</strain>
    </source>
</reference>
<evidence type="ECO:0000259" key="6">
    <source>
        <dbReference type="Pfam" id="PF00389"/>
    </source>
</evidence>
<dbReference type="eggNOG" id="COG1052">
    <property type="taxonomic scope" value="Bacteria"/>
</dbReference>
<dbReference type="Proteomes" id="UP000001168">
    <property type="component" value="Chromosome"/>
</dbReference>
<dbReference type="FunFam" id="3.40.50.720:FF:000203">
    <property type="entry name" value="D-3-phosphoglycerate dehydrogenase (SerA)"/>
    <property type="match status" value="1"/>
</dbReference>
<dbReference type="EMBL" id="AP006627">
    <property type="protein sequence ID" value="BAD62763.1"/>
    <property type="molecule type" value="Genomic_DNA"/>
</dbReference>